<sequence length="1057" mass="117733">MSNHRFLASAVSVAAVASIALPGVSQAAEFTDLTSSNGHYDDIMALVERGVITGFPDGTFQPQASLTRAQAAVMFTRALDLQVPDDANELLEAFNDIPGDAYYNDEVAALVASGISKGYGDYYAPEASLSREEMATLLVRAFDLQPIEGVNVSLSDLASVQDVHRENVEILYQNELTKGKGDGSYGPQDEVTRGQFSAFIVRGLENAGALEDLDIESVDDVTIHAGESLSLPETLEVTTVNGETTSVDVTWDLSNFDANVEGDYTIYGTLAGYNQKAEVDVTVENQPLQVEGVDMENLKQIIVELNHSGYSKAIVENVNYYTYEDKNGDKGELLDATAVEDQVILTLRDTFDDEGYLRIDEAIDGEEKEFELSFTDTTPPEVVEILPVSEDTIKVIFSEPMDTGVANGERVTNRDIEDSFDIDDESHRVSEIQSFSYGQELNVTFNKDLDEGDYTLNIGRGIKDYFGFVVDEDSFNFEMDYDTTDPVVTEIKDIYPTTATLVFDSDVELSSNAHNDFHHTKSSIDATDAIVKNGNEVVLTFAEDETLPEEGEIIIDANALEDHWGNENKSDTLDYTMVDNNEAPEIASVTMLEETDTTDRYVTLDVQFSEPVLKEHANEKSNYEITGDDGKTIEIKSISHQNQQVTIVLDARYGDFSPQDYTLYVDEIEDLFGETNDQLSYTFNAGSVAAPSAFKANVLTTDDDEVRFVVDFGREMQDTGANGIEQLNLYELRYQNTSILLHQLDELRGITVDINTYDQQTQAEIVIERDSASTGEWDRFFDDVQYVAEKGTLDDLSLLVGRVADKNGVQTVNFSNDITLSASNTFGAKEDNIRATELDELRIELSSIVYDFDDDDFIVYADENNNGSLDSNDTELDASFDYDEDDDRPYIYVYLDDELDSDMTYDGHRVYVTTVDRDDVNTTNRYGQTILLDHIRVIDGIASQVETSDGEEHVYVHELKGEEDKAVVSLEFTTDIDDRSVNYLSFTISNDRYSVEEASVNGDRVYLVVDLNGDTVEDLVGEYVEQRAPIADENENTIEDLELRINDVQGDLSENQL</sequence>
<feature type="domain" description="SLH" evidence="3">
    <location>
        <begin position="26"/>
        <end position="89"/>
    </location>
</feature>
<feature type="chain" id="PRO_5021002964" evidence="2">
    <location>
        <begin position="28"/>
        <end position="1057"/>
    </location>
</feature>
<dbReference type="InterPro" id="IPR011081">
    <property type="entry name" value="Big_4"/>
</dbReference>
<dbReference type="Pfam" id="PF13205">
    <property type="entry name" value="Big_5"/>
    <property type="match status" value="1"/>
</dbReference>
<feature type="domain" description="SLH" evidence="3">
    <location>
        <begin position="154"/>
        <end position="214"/>
    </location>
</feature>
<dbReference type="Pfam" id="PF07532">
    <property type="entry name" value="Big_4"/>
    <property type="match status" value="1"/>
</dbReference>
<evidence type="ECO:0000256" key="2">
    <source>
        <dbReference type="SAM" id="SignalP"/>
    </source>
</evidence>
<dbReference type="PANTHER" id="PTHR43308">
    <property type="entry name" value="OUTER MEMBRANE PROTEIN ALPHA-RELATED"/>
    <property type="match status" value="1"/>
</dbReference>
<dbReference type="Pfam" id="PF00395">
    <property type="entry name" value="SLH"/>
    <property type="match status" value="3"/>
</dbReference>
<comment type="caution">
    <text evidence="4">The sequence shown here is derived from an EMBL/GenBank/DDBJ whole genome shotgun (WGS) entry which is preliminary data.</text>
</comment>
<name>A0A4R6U3L9_9BACI</name>
<evidence type="ECO:0000259" key="3">
    <source>
        <dbReference type="PROSITE" id="PS51272"/>
    </source>
</evidence>
<accession>A0A4R6U3L9</accession>
<keyword evidence="5" id="KW-1185">Reference proteome</keyword>
<keyword evidence="1 2" id="KW-0732">Signal</keyword>
<feature type="signal peptide" evidence="2">
    <location>
        <begin position="1"/>
        <end position="27"/>
    </location>
</feature>
<dbReference type="InterPro" id="IPR014755">
    <property type="entry name" value="Cu-Rt/internalin_Ig-like"/>
</dbReference>
<evidence type="ECO:0000313" key="4">
    <source>
        <dbReference type="EMBL" id="TDQ39089.1"/>
    </source>
</evidence>
<evidence type="ECO:0000313" key="5">
    <source>
        <dbReference type="Proteomes" id="UP000295632"/>
    </source>
</evidence>
<dbReference type="InterPro" id="IPR032812">
    <property type="entry name" value="SbsA_Ig"/>
</dbReference>
<dbReference type="Proteomes" id="UP000295632">
    <property type="component" value="Unassembled WGS sequence"/>
</dbReference>
<dbReference type="PANTHER" id="PTHR43308:SF5">
    <property type="entry name" value="S-LAYER PROTEIN _ PEPTIDOGLYCAN ENDO-BETA-N-ACETYLGLUCOSAMINIDASE"/>
    <property type="match status" value="1"/>
</dbReference>
<dbReference type="InterPro" id="IPR051465">
    <property type="entry name" value="Cell_Envelope_Struct_Comp"/>
</dbReference>
<protein>
    <submittedName>
        <fullName evidence="4">S-layer family protein</fullName>
    </submittedName>
</protein>
<dbReference type="AlphaFoldDB" id="A0A4R6U3L9"/>
<reference evidence="4 5" key="1">
    <citation type="submission" date="2019-03" db="EMBL/GenBank/DDBJ databases">
        <title>Genomic Encyclopedia of Type Strains, Phase IV (KMG-IV): sequencing the most valuable type-strain genomes for metagenomic binning, comparative biology and taxonomic classification.</title>
        <authorList>
            <person name="Goeker M."/>
        </authorList>
    </citation>
    <scope>NUCLEOTIDE SEQUENCE [LARGE SCALE GENOMIC DNA]</scope>
    <source>
        <strain evidence="4 5">DSM 28697</strain>
    </source>
</reference>
<dbReference type="EMBL" id="SNYJ01000008">
    <property type="protein sequence ID" value="TDQ39089.1"/>
    <property type="molecule type" value="Genomic_DNA"/>
</dbReference>
<organism evidence="4 5">
    <name type="scientific">Aureibacillus halotolerans</name>
    <dbReference type="NCBI Taxonomy" id="1508390"/>
    <lineage>
        <taxon>Bacteria</taxon>
        <taxon>Bacillati</taxon>
        <taxon>Bacillota</taxon>
        <taxon>Bacilli</taxon>
        <taxon>Bacillales</taxon>
        <taxon>Bacillaceae</taxon>
        <taxon>Aureibacillus</taxon>
    </lineage>
</organism>
<dbReference type="PROSITE" id="PS51272">
    <property type="entry name" value="SLH"/>
    <property type="match status" value="3"/>
</dbReference>
<dbReference type="InterPro" id="IPR001119">
    <property type="entry name" value="SLH_dom"/>
</dbReference>
<evidence type="ECO:0000256" key="1">
    <source>
        <dbReference type="ARBA" id="ARBA00022729"/>
    </source>
</evidence>
<dbReference type="Gene3D" id="2.60.40.1220">
    <property type="match status" value="2"/>
</dbReference>
<dbReference type="RefSeq" id="WP_166639259.1">
    <property type="nucleotide sequence ID" value="NZ_SNYJ01000008.1"/>
</dbReference>
<gene>
    <name evidence="4" type="ORF">EV213_10835</name>
</gene>
<feature type="domain" description="SLH" evidence="3">
    <location>
        <begin position="90"/>
        <end position="152"/>
    </location>
</feature>
<proteinExistence type="predicted"/>